<name>A0A255E4S0_9ACTN</name>
<protein>
    <submittedName>
        <fullName evidence="1">Uncharacterized protein</fullName>
    </submittedName>
</protein>
<reference evidence="1 2" key="1">
    <citation type="submission" date="2017-07" db="EMBL/GenBank/DDBJ databases">
        <title>Draft whole genome sequences of clinical Proprionibacteriaceae strains.</title>
        <authorList>
            <person name="Bernier A.-M."/>
            <person name="Bernard K."/>
            <person name="Domingo M.-C."/>
        </authorList>
    </citation>
    <scope>NUCLEOTIDE SEQUENCE [LARGE SCALE GENOMIC DNA]</scope>
    <source>
        <strain evidence="1 2">NML 160184</strain>
    </source>
</reference>
<dbReference type="EMBL" id="NMVI01000018">
    <property type="protein sequence ID" value="OYN86496.1"/>
    <property type="molecule type" value="Genomic_DNA"/>
</dbReference>
<gene>
    <name evidence="1" type="ORF">CGZ92_09120</name>
</gene>
<proteinExistence type="predicted"/>
<organism evidence="1 2">
    <name type="scientific">Parenemella sanctibonifatiensis</name>
    <dbReference type="NCBI Taxonomy" id="2016505"/>
    <lineage>
        <taxon>Bacteria</taxon>
        <taxon>Bacillati</taxon>
        <taxon>Actinomycetota</taxon>
        <taxon>Actinomycetes</taxon>
        <taxon>Propionibacteriales</taxon>
        <taxon>Propionibacteriaceae</taxon>
        <taxon>Parenemella</taxon>
    </lineage>
</organism>
<evidence type="ECO:0000313" key="2">
    <source>
        <dbReference type="Proteomes" id="UP000216533"/>
    </source>
</evidence>
<dbReference type="RefSeq" id="WP_094451063.1">
    <property type="nucleotide sequence ID" value="NZ_NMVI01000018.1"/>
</dbReference>
<comment type="caution">
    <text evidence="1">The sequence shown here is derived from an EMBL/GenBank/DDBJ whole genome shotgun (WGS) entry which is preliminary data.</text>
</comment>
<accession>A0A255E4S0</accession>
<dbReference type="Proteomes" id="UP000216533">
    <property type="component" value="Unassembled WGS sequence"/>
</dbReference>
<evidence type="ECO:0000313" key="1">
    <source>
        <dbReference type="EMBL" id="OYN86496.1"/>
    </source>
</evidence>
<sequence length="72" mass="8425">MFYEMPAMHSTTDQPLTLSVELDLRGDGTWVTYDRFAVDGYRFIEFPDALSAYWVRLRTDRDTTVTAQFSHL</sequence>
<dbReference type="AlphaFoldDB" id="A0A255E4S0"/>